<organism evidence="2 3">
    <name type="scientific">Actinotalea fermentans</name>
    <dbReference type="NCBI Taxonomy" id="43671"/>
    <lineage>
        <taxon>Bacteria</taxon>
        <taxon>Bacillati</taxon>
        <taxon>Actinomycetota</taxon>
        <taxon>Actinomycetes</taxon>
        <taxon>Micrococcales</taxon>
        <taxon>Cellulomonadaceae</taxon>
        <taxon>Actinotalea</taxon>
    </lineage>
</organism>
<evidence type="ECO:0000313" key="2">
    <source>
        <dbReference type="EMBL" id="GEN78900.1"/>
    </source>
</evidence>
<keyword evidence="3" id="KW-1185">Reference proteome</keyword>
<accession>A0A511YUM9</accession>
<dbReference type="GO" id="GO:0016810">
    <property type="term" value="F:hydrolase activity, acting on carbon-nitrogen (but not peptide) bonds"/>
    <property type="evidence" value="ECO:0007669"/>
    <property type="project" value="InterPro"/>
</dbReference>
<dbReference type="InterPro" id="IPR013108">
    <property type="entry name" value="Amidohydro_3"/>
</dbReference>
<evidence type="ECO:0000313" key="3">
    <source>
        <dbReference type="Proteomes" id="UP000321484"/>
    </source>
</evidence>
<evidence type="ECO:0000259" key="1">
    <source>
        <dbReference type="Pfam" id="PF07969"/>
    </source>
</evidence>
<proteinExistence type="predicted"/>
<dbReference type="InterPro" id="IPR011059">
    <property type="entry name" value="Metal-dep_hydrolase_composite"/>
</dbReference>
<feature type="domain" description="Amidohydrolase 3" evidence="1">
    <location>
        <begin position="44"/>
        <end position="483"/>
    </location>
</feature>
<reference evidence="2 3" key="1">
    <citation type="submission" date="2019-07" db="EMBL/GenBank/DDBJ databases">
        <title>Whole genome shotgun sequence of Actinotalea fermentans NBRC 105374.</title>
        <authorList>
            <person name="Hosoyama A."/>
            <person name="Uohara A."/>
            <person name="Ohji S."/>
            <person name="Ichikawa N."/>
        </authorList>
    </citation>
    <scope>NUCLEOTIDE SEQUENCE [LARGE SCALE GENOMIC DNA]</scope>
    <source>
        <strain evidence="2 3">NBRC 105374</strain>
    </source>
</reference>
<dbReference type="AlphaFoldDB" id="A0A511YUM9"/>
<dbReference type="InterPro" id="IPR032466">
    <property type="entry name" value="Metal_Hydrolase"/>
</dbReference>
<dbReference type="RefSeq" id="WP_146819071.1">
    <property type="nucleotide sequence ID" value="NZ_BJYK01000001.1"/>
</dbReference>
<name>A0A511YUM9_9CELL</name>
<gene>
    <name evidence="2" type="ORF">AFE02nite_06340</name>
</gene>
<dbReference type="Gene3D" id="3.20.20.140">
    <property type="entry name" value="Metal-dependent hydrolases"/>
    <property type="match status" value="1"/>
</dbReference>
<keyword evidence="2" id="KW-0378">Hydrolase</keyword>
<protein>
    <submittedName>
        <fullName evidence="2">Amidohydrolase</fullName>
    </submittedName>
</protein>
<comment type="caution">
    <text evidence="2">The sequence shown here is derived from an EMBL/GenBank/DDBJ whole genome shotgun (WGS) entry which is preliminary data.</text>
</comment>
<dbReference type="OrthoDB" id="3238066at2"/>
<dbReference type="SUPFAM" id="SSF51338">
    <property type="entry name" value="Composite domain of metallo-dependent hydrolases"/>
    <property type="match status" value="1"/>
</dbReference>
<dbReference type="PANTHER" id="PTHR22642">
    <property type="entry name" value="IMIDAZOLONEPROPIONASE"/>
    <property type="match status" value="1"/>
</dbReference>
<dbReference type="Gene3D" id="2.30.40.10">
    <property type="entry name" value="Urease, subunit C, domain 1"/>
    <property type="match status" value="1"/>
</dbReference>
<dbReference type="Pfam" id="PF07969">
    <property type="entry name" value="Amidohydro_3"/>
    <property type="match status" value="1"/>
</dbReference>
<sequence>MRTVYRNGVVHAAGVGTPTALVVEDAEIAWIGADADAPSAVDAVVDLGGALVTPGFVDAHAHVLETGLAAASVDLGQARSLQEALDRLAGAASSGVVVAHGWDESTWPEGRPPTGEEVARAVGHGAAYVLGADLRRAVVTGALADAAGSGDAEDGGSDGTVHGPALARAREALVGDAGRREALLRAGLAEFARQGVVWVHEISTPDLDSRSGLAQLLGLTAERSSGLPAVVGYRAEVCEDADQARRLAEEIPGLAGVGAVVDGTIADGRAALRAPYADDGHGHGDLLLTAEQVANHVGAATRARLQAVLAVTGDRAMAEVLLGFQAAADVEGVETIRAAGHRLEHAAMVDTPALARILVLGLTVSGQPTADAAWGGPDGLFARRLGPVRAANLHAFADLAGAGVPLVFGSGSPAAGVDPWGAVRAAVHHHEPSQRLSLAAAFAAATRAGHRAARSAHPGTLRVGGPASFAAWRVGALVPAGGRAGATAEHPGEGLWLPDLSDPAERPRCVHAVRDGVVLYAETA</sequence>
<dbReference type="PANTHER" id="PTHR22642:SF2">
    <property type="entry name" value="PROTEIN LONG AFTER FAR-RED 3"/>
    <property type="match status" value="1"/>
</dbReference>
<dbReference type="EMBL" id="BJYK01000001">
    <property type="protein sequence ID" value="GEN78900.1"/>
    <property type="molecule type" value="Genomic_DNA"/>
</dbReference>
<dbReference type="Proteomes" id="UP000321484">
    <property type="component" value="Unassembled WGS sequence"/>
</dbReference>
<dbReference type="SUPFAM" id="SSF51556">
    <property type="entry name" value="Metallo-dependent hydrolases"/>
    <property type="match status" value="1"/>
</dbReference>
<dbReference type="Gene3D" id="3.10.310.70">
    <property type="match status" value="1"/>
</dbReference>